<dbReference type="OrthoDB" id="6999246at2"/>
<dbReference type="Pfam" id="PF01343">
    <property type="entry name" value="Peptidase_S49"/>
    <property type="match status" value="1"/>
</dbReference>
<reference evidence="7 8" key="1">
    <citation type="submission" date="2016-10" db="EMBL/GenBank/DDBJ databases">
        <authorList>
            <person name="de Groot N.N."/>
        </authorList>
    </citation>
    <scope>NUCLEOTIDE SEQUENCE [LARGE SCALE GENOMIC DNA]</scope>
    <source>
        <strain evidence="7 8">HL3</strain>
    </source>
</reference>
<dbReference type="Gene3D" id="6.20.330.10">
    <property type="match status" value="1"/>
</dbReference>
<feature type="region of interest" description="Disordered" evidence="5">
    <location>
        <begin position="386"/>
        <end position="429"/>
    </location>
</feature>
<protein>
    <submittedName>
        <fullName evidence="7">Protein C Serine peptidase. MEROPS family S49</fullName>
    </submittedName>
</protein>
<feature type="compositionally biased region" description="Basic and acidic residues" evidence="5">
    <location>
        <begin position="400"/>
        <end position="416"/>
    </location>
</feature>
<dbReference type="SUPFAM" id="SSF52096">
    <property type="entry name" value="ClpP/crotonase"/>
    <property type="match status" value="1"/>
</dbReference>
<keyword evidence="3" id="KW-0378">Hydrolase</keyword>
<keyword evidence="8" id="KW-1185">Reference proteome</keyword>
<dbReference type="GO" id="GO:0006508">
    <property type="term" value="P:proteolysis"/>
    <property type="evidence" value="ECO:0007669"/>
    <property type="project" value="UniProtKB-KW"/>
</dbReference>
<sequence>MSESTSLLARLFRRGRGGDLVGELYSRAMGQPLLVDPESGQALLSAYLRGPSPTPDREDSDLLQRHGQIGVIDVSGPLVHRAPAQKFCAPPSYEEIADAVDSAVDDAELATVVLRLDTPGGEAAGTFDLADRIRARRDDKRIIAVIDDRALSAGYAIASAASEVWISRTGRAGSIGVVTYHVDQSGLNEALGVRVEYIYAGERKVDGNPHQPLGDEARSQIQGEIDRLYDLFVETVAAGRPALGADGARATQAAVYGGQRAVDAGLADRVGTLRELLEEYTASTADGPSVTRMEAAAEPAPDAEPAPAAAQPDQPAPPTLEGTGEGEPLAELPDQPAAPATEADPTAPALTDSQTAEIRAVCAAAGLADVADDYIQAGTDPERVRADLLAATADTGPEVRSARSAEGDTGHTEQYRESTGLSRAAYDNV</sequence>
<dbReference type="CDD" id="cd07022">
    <property type="entry name" value="S49_Sppa_36K_type"/>
    <property type="match status" value="1"/>
</dbReference>
<organism evidence="7 8">
    <name type="scientific">Thiohalospira halophila DSM 15071</name>
    <dbReference type="NCBI Taxonomy" id="1123397"/>
    <lineage>
        <taxon>Bacteria</taxon>
        <taxon>Pseudomonadati</taxon>
        <taxon>Pseudomonadota</taxon>
        <taxon>Gammaproteobacteria</taxon>
        <taxon>Thiohalospirales</taxon>
        <taxon>Thiohalospiraceae</taxon>
        <taxon>Thiohalospira</taxon>
    </lineage>
</organism>
<dbReference type="Gene3D" id="3.90.226.10">
    <property type="entry name" value="2-enoyl-CoA Hydratase, Chain A, domain 1"/>
    <property type="match status" value="1"/>
</dbReference>
<evidence type="ECO:0000259" key="6">
    <source>
        <dbReference type="Pfam" id="PF01343"/>
    </source>
</evidence>
<evidence type="ECO:0000313" key="7">
    <source>
        <dbReference type="EMBL" id="SFD67799.1"/>
    </source>
</evidence>
<dbReference type="STRING" id="1123397.SAMN05660831_02088"/>
<dbReference type="Proteomes" id="UP000198611">
    <property type="component" value="Unassembled WGS sequence"/>
</dbReference>
<feature type="compositionally biased region" description="Low complexity" evidence="5">
    <location>
        <begin position="333"/>
        <end position="352"/>
    </location>
</feature>
<feature type="compositionally biased region" description="Low complexity" evidence="5">
    <location>
        <begin position="296"/>
        <end position="313"/>
    </location>
</feature>
<feature type="region of interest" description="Disordered" evidence="5">
    <location>
        <begin position="282"/>
        <end position="352"/>
    </location>
</feature>
<dbReference type="RefSeq" id="WP_093428722.1">
    <property type="nucleotide sequence ID" value="NZ_FOMJ01000007.1"/>
</dbReference>
<keyword evidence="4" id="KW-0720">Serine protease</keyword>
<name>A0A1I1UAK5_9GAMM</name>
<dbReference type="AlphaFoldDB" id="A0A1I1UAK5"/>
<evidence type="ECO:0000256" key="4">
    <source>
        <dbReference type="ARBA" id="ARBA00022825"/>
    </source>
</evidence>
<accession>A0A1I1UAK5</accession>
<proteinExistence type="inferred from homology"/>
<evidence type="ECO:0000313" key="8">
    <source>
        <dbReference type="Proteomes" id="UP000198611"/>
    </source>
</evidence>
<dbReference type="InterPro" id="IPR033855">
    <property type="entry name" value="Protein_C"/>
</dbReference>
<evidence type="ECO:0000256" key="5">
    <source>
        <dbReference type="SAM" id="MobiDB-lite"/>
    </source>
</evidence>
<comment type="similarity">
    <text evidence="1">Belongs to the peptidase S49 family.</text>
</comment>
<feature type="domain" description="Peptidase S49" evidence="6">
    <location>
        <begin position="135"/>
        <end position="280"/>
    </location>
</feature>
<dbReference type="PANTHER" id="PTHR33209:SF1">
    <property type="entry name" value="PEPTIDASE S49 DOMAIN-CONTAINING PROTEIN"/>
    <property type="match status" value="1"/>
</dbReference>
<dbReference type="InterPro" id="IPR029045">
    <property type="entry name" value="ClpP/crotonase-like_dom_sf"/>
</dbReference>
<dbReference type="InterPro" id="IPR002142">
    <property type="entry name" value="Peptidase_S49"/>
</dbReference>
<evidence type="ECO:0000256" key="2">
    <source>
        <dbReference type="ARBA" id="ARBA00022670"/>
    </source>
</evidence>
<gene>
    <name evidence="7" type="ORF">SAMN05660831_02088</name>
</gene>
<evidence type="ECO:0000256" key="1">
    <source>
        <dbReference type="ARBA" id="ARBA00008683"/>
    </source>
</evidence>
<evidence type="ECO:0000256" key="3">
    <source>
        <dbReference type="ARBA" id="ARBA00022801"/>
    </source>
</evidence>
<dbReference type="PANTHER" id="PTHR33209">
    <property type="entry name" value="PROTEASE 4"/>
    <property type="match status" value="1"/>
</dbReference>
<dbReference type="EMBL" id="FOMJ01000007">
    <property type="protein sequence ID" value="SFD67799.1"/>
    <property type="molecule type" value="Genomic_DNA"/>
</dbReference>
<dbReference type="GO" id="GO:0008236">
    <property type="term" value="F:serine-type peptidase activity"/>
    <property type="evidence" value="ECO:0007669"/>
    <property type="project" value="UniProtKB-KW"/>
</dbReference>
<keyword evidence="2" id="KW-0645">Protease</keyword>